<gene>
    <name evidence="1" type="ORF">B0H17DRAFT_1130917</name>
</gene>
<organism evidence="1 2">
    <name type="scientific">Mycena rosella</name>
    <name type="common">Pink bonnet</name>
    <name type="synonym">Agaricus rosellus</name>
    <dbReference type="NCBI Taxonomy" id="1033263"/>
    <lineage>
        <taxon>Eukaryota</taxon>
        <taxon>Fungi</taxon>
        <taxon>Dikarya</taxon>
        <taxon>Basidiomycota</taxon>
        <taxon>Agaricomycotina</taxon>
        <taxon>Agaricomycetes</taxon>
        <taxon>Agaricomycetidae</taxon>
        <taxon>Agaricales</taxon>
        <taxon>Marasmiineae</taxon>
        <taxon>Mycenaceae</taxon>
        <taxon>Mycena</taxon>
    </lineage>
</organism>
<dbReference type="EMBL" id="JARKIE010000034">
    <property type="protein sequence ID" value="KAJ7696516.1"/>
    <property type="molecule type" value="Genomic_DNA"/>
</dbReference>
<sequence length="165" mass="18517">MHAASFFCSPSPCIQLDKSILGSWRAMICWPLVIALLPESDRGPVSLLVCNAVEIEKASFFPRQKWDPAMDAWVPYNGQGITKACNMQAMTWDAFAHINYSPSNHHNSDEQDPTEFKAVSEDSQFCGRMLCGFESLKTNNAVFRHDHHKQTLGICEDSNGTSYEI</sequence>
<evidence type="ECO:0000313" key="2">
    <source>
        <dbReference type="Proteomes" id="UP001221757"/>
    </source>
</evidence>
<evidence type="ECO:0000313" key="1">
    <source>
        <dbReference type="EMBL" id="KAJ7696516.1"/>
    </source>
</evidence>
<accession>A0AAD7DPZ2</accession>
<reference evidence="1" key="1">
    <citation type="submission" date="2023-03" db="EMBL/GenBank/DDBJ databases">
        <title>Massive genome expansion in bonnet fungi (Mycena s.s.) driven by repeated elements and novel gene families across ecological guilds.</title>
        <authorList>
            <consortium name="Lawrence Berkeley National Laboratory"/>
            <person name="Harder C.B."/>
            <person name="Miyauchi S."/>
            <person name="Viragh M."/>
            <person name="Kuo A."/>
            <person name="Thoen E."/>
            <person name="Andreopoulos B."/>
            <person name="Lu D."/>
            <person name="Skrede I."/>
            <person name="Drula E."/>
            <person name="Henrissat B."/>
            <person name="Morin E."/>
            <person name="Kohler A."/>
            <person name="Barry K."/>
            <person name="LaButti K."/>
            <person name="Morin E."/>
            <person name="Salamov A."/>
            <person name="Lipzen A."/>
            <person name="Mereny Z."/>
            <person name="Hegedus B."/>
            <person name="Baldrian P."/>
            <person name="Stursova M."/>
            <person name="Weitz H."/>
            <person name="Taylor A."/>
            <person name="Grigoriev I.V."/>
            <person name="Nagy L.G."/>
            <person name="Martin F."/>
            <person name="Kauserud H."/>
        </authorList>
    </citation>
    <scope>NUCLEOTIDE SEQUENCE</scope>
    <source>
        <strain evidence="1">CBHHK067</strain>
    </source>
</reference>
<proteinExistence type="predicted"/>
<comment type="caution">
    <text evidence="1">The sequence shown here is derived from an EMBL/GenBank/DDBJ whole genome shotgun (WGS) entry which is preliminary data.</text>
</comment>
<protein>
    <submittedName>
        <fullName evidence="1">Uncharacterized protein</fullName>
    </submittedName>
</protein>
<keyword evidence="2" id="KW-1185">Reference proteome</keyword>
<dbReference type="Proteomes" id="UP001221757">
    <property type="component" value="Unassembled WGS sequence"/>
</dbReference>
<dbReference type="AlphaFoldDB" id="A0AAD7DPZ2"/>
<name>A0AAD7DPZ2_MYCRO</name>